<evidence type="ECO:0000256" key="1">
    <source>
        <dbReference type="SAM" id="Phobius"/>
    </source>
</evidence>
<feature type="transmembrane region" description="Helical" evidence="1">
    <location>
        <begin position="53"/>
        <end position="77"/>
    </location>
</feature>
<dbReference type="AlphaFoldDB" id="A0A370Q727"/>
<gene>
    <name evidence="2" type="ORF">C8D90_11428</name>
</gene>
<accession>A0A370Q727</accession>
<feature type="transmembrane region" description="Helical" evidence="1">
    <location>
        <begin position="12"/>
        <end position="29"/>
    </location>
</feature>
<keyword evidence="1" id="KW-0472">Membrane</keyword>
<dbReference type="RefSeq" id="WP_115460304.1">
    <property type="nucleotide sequence ID" value="NZ_QRAP01000014.1"/>
</dbReference>
<name>A0A370Q727_9GAMM</name>
<keyword evidence="1" id="KW-1133">Transmembrane helix</keyword>
<reference evidence="2 3" key="1">
    <citation type="submission" date="2018-07" db="EMBL/GenBank/DDBJ databases">
        <title>Genomic Encyclopedia of Type Strains, Phase IV (KMG-IV): sequencing the most valuable type-strain genomes for metagenomic binning, comparative biology and taxonomic classification.</title>
        <authorList>
            <person name="Goeker M."/>
        </authorList>
    </citation>
    <scope>NUCLEOTIDE SEQUENCE [LARGE SCALE GENOMIC DNA]</scope>
    <source>
        <strain evidence="2 3">DSM 103736</strain>
    </source>
</reference>
<proteinExistence type="predicted"/>
<comment type="caution">
    <text evidence="2">The sequence shown here is derived from an EMBL/GenBank/DDBJ whole genome shotgun (WGS) entry which is preliminary data.</text>
</comment>
<keyword evidence="1" id="KW-0812">Transmembrane</keyword>
<protein>
    <submittedName>
        <fullName evidence="2">Uncharacterized protein</fullName>
    </submittedName>
</protein>
<sequence>MFNHAEKWVLRILAFIVMFLSVIASRVWVNPIDNAVRSLLAAGYLPTADYEQAFMAIALIVVCLSGLALTAVAEVVVRDLFQCVMEFFV</sequence>
<keyword evidence="3" id="KW-1185">Reference proteome</keyword>
<evidence type="ECO:0000313" key="2">
    <source>
        <dbReference type="EMBL" id="RDK84109.1"/>
    </source>
</evidence>
<organism evidence="2 3">
    <name type="scientific">Enterobacillus tribolii</name>
    <dbReference type="NCBI Taxonomy" id="1487935"/>
    <lineage>
        <taxon>Bacteria</taxon>
        <taxon>Pseudomonadati</taxon>
        <taxon>Pseudomonadota</taxon>
        <taxon>Gammaproteobacteria</taxon>
        <taxon>Enterobacterales</taxon>
        <taxon>Hafniaceae</taxon>
        <taxon>Enterobacillus</taxon>
    </lineage>
</organism>
<dbReference type="Proteomes" id="UP000254848">
    <property type="component" value="Unassembled WGS sequence"/>
</dbReference>
<dbReference type="EMBL" id="QRAP01000014">
    <property type="protein sequence ID" value="RDK84109.1"/>
    <property type="molecule type" value="Genomic_DNA"/>
</dbReference>
<evidence type="ECO:0000313" key="3">
    <source>
        <dbReference type="Proteomes" id="UP000254848"/>
    </source>
</evidence>